<dbReference type="Gene3D" id="3.40.1090.10">
    <property type="entry name" value="Cytosolic phospholipase A2 catalytic domain"/>
    <property type="match status" value="2"/>
</dbReference>
<dbReference type="GO" id="GO:0016042">
    <property type="term" value="P:lipid catabolic process"/>
    <property type="evidence" value="ECO:0007669"/>
    <property type="project" value="UniProtKB-KW"/>
</dbReference>
<proteinExistence type="predicted"/>
<evidence type="ECO:0000256" key="1">
    <source>
        <dbReference type="ARBA" id="ARBA00022801"/>
    </source>
</evidence>
<gene>
    <name evidence="5" type="ORF">MNBD_NITROSPINAE02-1422</name>
</gene>
<dbReference type="InterPro" id="IPR016035">
    <property type="entry name" value="Acyl_Trfase/lysoPLipase"/>
</dbReference>
<keyword evidence="1" id="KW-0378">Hydrolase</keyword>
<dbReference type="Pfam" id="PF01734">
    <property type="entry name" value="Patatin"/>
    <property type="match status" value="1"/>
</dbReference>
<dbReference type="SUPFAM" id="SSF52151">
    <property type="entry name" value="FabD/lysophospholipase-like"/>
    <property type="match status" value="1"/>
</dbReference>
<evidence type="ECO:0000256" key="3">
    <source>
        <dbReference type="ARBA" id="ARBA00023098"/>
    </source>
</evidence>
<accession>A0A3B1C2R8</accession>
<keyword evidence="3" id="KW-0443">Lipid metabolism</keyword>
<dbReference type="PANTHER" id="PTHR14226">
    <property type="entry name" value="NEUROPATHY TARGET ESTERASE/SWISS CHEESE D.MELANOGASTER"/>
    <property type="match status" value="1"/>
</dbReference>
<evidence type="ECO:0000256" key="2">
    <source>
        <dbReference type="ARBA" id="ARBA00022963"/>
    </source>
</evidence>
<reference evidence="5" key="1">
    <citation type="submission" date="2018-06" db="EMBL/GenBank/DDBJ databases">
        <authorList>
            <person name="Zhirakovskaya E."/>
        </authorList>
    </citation>
    <scope>NUCLEOTIDE SEQUENCE</scope>
</reference>
<dbReference type="EMBL" id="UOGE01000074">
    <property type="protein sequence ID" value="VAX22392.1"/>
    <property type="molecule type" value="Genomic_DNA"/>
</dbReference>
<dbReference type="PROSITE" id="PS51635">
    <property type="entry name" value="PNPLA"/>
    <property type="match status" value="1"/>
</dbReference>
<protein>
    <recommendedName>
        <fullName evidence="4">PNPLA domain-containing protein</fullName>
    </recommendedName>
</protein>
<name>A0A3B1C2R8_9ZZZZ</name>
<dbReference type="InterPro" id="IPR002641">
    <property type="entry name" value="PNPLA_dom"/>
</dbReference>
<sequence>MKVGLSLSGGAARGMIHIGAMEELEKAGIPIDMVAGSSIGAFIGALYALNPNVQEVRKQIFKFLDEADHPLIPIELADKTADGERRSIFKRIALNLRKTVYYGISLTQSSVISGESLRELLGRLIPDVDFAELKIPFACAATDITNNKVYYFTEGSLLDAVTASCSIPGFFPPVSVDGMSLVDGDWAAHCHAEKLREMGSDYVIAVDIQQGIKEEPESMSGLDIVIRSHMATRKALSDMQLAKADIVIQPDTCEINWWDFEESETCLLKGKAQTADQIKNIKQQLRNAKLKKFFIFR</sequence>
<feature type="domain" description="PNPLA" evidence="4">
    <location>
        <begin position="5"/>
        <end position="196"/>
    </location>
</feature>
<dbReference type="AlphaFoldDB" id="A0A3B1C2R8"/>
<keyword evidence="2" id="KW-0442">Lipid degradation</keyword>
<dbReference type="InterPro" id="IPR050301">
    <property type="entry name" value="NTE"/>
</dbReference>
<evidence type="ECO:0000259" key="4">
    <source>
        <dbReference type="PROSITE" id="PS51635"/>
    </source>
</evidence>
<dbReference type="PANTHER" id="PTHR14226:SF29">
    <property type="entry name" value="NEUROPATHY TARGET ESTERASE SWS"/>
    <property type="match status" value="1"/>
</dbReference>
<evidence type="ECO:0000313" key="5">
    <source>
        <dbReference type="EMBL" id="VAX22392.1"/>
    </source>
</evidence>
<organism evidence="5">
    <name type="scientific">hydrothermal vent metagenome</name>
    <dbReference type="NCBI Taxonomy" id="652676"/>
    <lineage>
        <taxon>unclassified sequences</taxon>
        <taxon>metagenomes</taxon>
        <taxon>ecological metagenomes</taxon>
    </lineage>
</organism>
<dbReference type="CDD" id="cd07205">
    <property type="entry name" value="Pat_PNPLA6_PNPLA7_NTE1_like"/>
    <property type="match status" value="1"/>
</dbReference>
<dbReference type="GO" id="GO:0016787">
    <property type="term" value="F:hydrolase activity"/>
    <property type="evidence" value="ECO:0007669"/>
    <property type="project" value="UniProtKB-KW"/>
</dbReference>